<dbReference type="AlphaFoldDB" id="A0A2A6FID2"/>
<gene>
    <name evidence="1" type="ORF">CN311_08865</name>
</gene>
<comment type="caution">
    <text evidence="1">The sequence shown here is derived from an EMBL/GenBank/DDBJ whole genome shotgun (WGS) entry which is preliminary data.</text>
</comment>
<sequence length="437" mass="48335">MERLSKSKEPSFIFVVRVREDLSVKDTFVLHLGGAVLEQVLKRLALESHKKEEVSNRKTITFTRGDDWRPFGDSERLDAVVENVCREYSDSGDYLVAKAKELREAGYGPNPVTFNFKLQGDSEDEIIEGLMGLNPLKIIEFSGTEERFGFKRPYGLDFAGTGTLSVTPVNSPSCRIFYRQERYGTPLVKDGTVVSPPFMPKSKDKLRLIVKSFPVTLDIRLSGTFKITIADLRQELRSCGWWKDVFRILILLGSKDFSLELYTPDGEKVFGSNLPTSTVFGEEVTTRHAMILETIGRVENLLERVGLSGTEFTLQTIMASDPAVQTCFSLVDEIGTSFEAKLEGMKQPVAQFLDQPKVGIFVDTVMLGDVGIAFAAVSEVIIKEDDAGVSLEGVVARRGFLEASNSMPITTFADIVAKEVGAVYRIVGNGQGSLILP</sequence>
<reference evidence="1 2" key="1">
    <citation type="submission" date="2017-09" db="EMBL/GenBank/DDBJ databases">
        <title>Mesorhizobum sanjuanii sp. nov. isolated from nodules of Lotus tenuis in saline-alkaline lowlands of Flooding Pampa.</title>
        <authorList>
            <person name="Sannazzaro A.I."/>
            <person name="Torres Tejerizo G.A."/>
            <person name="Fontana F."/>
            <person name="Cumpa Velazquez L.M."/>
            <person name="Hansen L."/>
            <person name="Pistorio M."/>
            <person name="Estrella M.J."/>
        </authorList>
    </citation>
    <scope>NUCLEOTIDE SEQUENCE [LARGE SCALE GENOMIC DNA]</scope>
    <source>
        <strain evidence="1 2">BSA136</strain>
    </source>
</reference>
<proteinExistence type="predicted"/>
<evidence type="ECO:0000313" key="2">
    <source>
        <dbReference type="Proteomes" id="UP000219182"/>
    </source>
</evidence>
<evidence type="ECO:0000313" key="1">
    <source>
        <dbReference type="EMBL" id="PDQ21426.1"/>
    </source>
</evidence>
<dbReference type="EMBL" id="NWQG01000046">
    <property type="protein sequence ID" value="PDQ21426.1"/>
    <property type="molecule type" value="Genomic_DNA"/>
</dbReference>
<name>A0A2A6FID2_9HYPH</name>
<dbReference type="Proteomes" id="UP000219182">
    <property type="component" value="Unassembled WGS sequence"/>
</dbReference>
<accession>A0A2A6FID2</accession>
<protein>
    <submittedName>
        <fullName evidence="1">Uncharacterized protein</fullName>
    </submittedName>
</protein>
<organism evidence="1 2">
    <name type="scientific">Mesorhizobium sanjuanii</name>
    <dbReference type="NCBI Taxonomy" id="2037900"/>
    <lineage>
        <taxon>Bacteria</taxon>
        <taxon>Pseudomonadati</taxon>
        <taxon>Pseudomonadota</taxon>
        <taxon>Alphaproteobacteria</taxon>
        <taxon>Hyphomicrobiales</taxon>
        <taxon>Phyllobacteriaceae</taxon>
        <taxon>Mesorhizobium</taxon>
    </lineage>
</organism>
<keyword evidence="2" id="KW-1185">Reference proteome</keyword>